<reference evidence="1 2" key="2">
    <citation type="submission" date="2013-07" db="EMBL/GenBank/DDBJ databases">
        <title>Capsule no barrier: a novel phage that can lyse invasive capsulated strains of Streptococcus pneumoniae.</title>
        <authorList>
            <person name="Almaghrabi M.K."/>
            <person name="Neill D.R."/>
            <person name="Philippe D.L."/>
            <person name="Wheatley P."/>
            <person name="Kadioglu A."/>
            <person name="Clokie M.R.J."/>
        </authorList>
    </citation>
    <scope>NUCLEOTIDE SEQUENCE [LARGE SCALE GENOMIC DNA]</scope>
</reference>
<accession>S6CR09</accession>
<keyword evidence="2" id="KW-1185">Reference proteome</keyword>
<dbReference type="Proteomes" id="UP000014703">
    <property type="component" value="Segment"/>
</dbReference>
<dbReference type="KEGG" id="vg:16397180"/>
<evidence type="ECO:0000313" key="1">
    <source>
        <dbReference type="EMBL" id="CCJ09683.1"/>
    </source>
</evidence>
<dbReference type="RefSeq" id="YP_008320506.1">
    <property type="nucleotide sequence ID" value="NC_021868.1"/>
</dbReference>
<proteinExistence type="predicted"/>
<evidence type="ECO:0000313" key="2">
    <source>
        <dbReference type="Proteomes" id="UP000014703"/>
    </source>
</evidence>
<dbReference type="GeneID" id="16397180"/>
<organism evidence="1 2">
    <name type="scientific">Streptococcus phage SP-QS1</name>
    <dbReference type="NCBI Taxonomy" id="1208587"/>
    <lineage>
        <taxon>Viruses</taxon>
        <taxon>Duplodnaviria</taxon>
        <taxon>Heunggongvirae</taxon>
        <taxon>Uroviricota</taxon>
        <taxon>Caudoviricetes</taxon>
        <taxon>Saphexavirus</taxon>
        <taxon>Saphexavirus SPQS1</taxon>
    </lineage>
</organism>
<name>S6CR09_9CAUD</name>
<sequence>MEVCGMNVESRNSEKAWNRAIVKAEQEAAKKKMERLAKMRAKSKRK</sequence>
<protein>
    <submittedName>
        <fullName evidence="1">Uncharacterized protein</fullName>
    </submittedName>
</protein>
<dbReference type="EMBL" id="HE962497">
    <property type="protein sequence ID" value="CCJ09683.1"/>
    <property type="molecule type" value="Genomic_DNA"/>
</dbReference>
<reference evidence="1 2" key="1">
    <citation type="submission" date="2012-07" db="EMBL/GenBank/DDBJ databases">
        <authorList>
            <person name="Clokie M."/>
        </authorList>
    </citation>
    <scope>NUCLEOTIDE SEQUENCE [LARGE SCALE GENOMIC DNA]</scope>
</reference>
<gene>
    <name evidence="1" type="primary">gp29</name>
    <name evidence="1" type="ORF">BN19_030</name>
</gene>